<dbReference type="EMBL" id="BAABRP010000009">
    <property type="protein sequence ID" value="GAA5513645.1"/>
    <property type="molecule type" value="Genomic_DNA"/>
</dbReference>
<dbReference type="RefSeq" id="WP_345465416.1">
    <property type="nucleotide sequence ID" value="NZ_BAABRP010000009.1"/>
</dbReference>
<protein>
    <submittedName>
        <fullName evidence="1">Uncharacterized protein</fullName>
    </submittedName>
</protein>
<reference evidence="1 2" key="1">
    <citation type="submission" date="2024-02" db="EMBL/GenBank/DDBJ databases">
        <title>Deinococcus carri NBRC 110142.</title>
        <authorList>
            <person name="Ichikawa N."/>
            <person name="Katano-Makiyama Y."/>
            <person name="Hidaka K."/>
        </authorList>
    </citation>
    <scope>NUCLEOTIDE SEQUENCE [LARGE SCALE GENOMIC DNA]</scope>
    <source>
        <strain evidence="1 2">NBRC 110142</strain>
    </source>
</reference>
<evidence type="ECO:0000313" key="2">
    <source>
        <dbReference type="Proteomes" id="UP001401887"/>
    </source>
</evidence>
<dbReference type="Proteomes" id="UP001401887">
    <property type="component" value="Unassembled WGS sequence"/>
</dbReference>
<keyword evidence="2" id="KW-1185">Reference proteome</keyword>
<gene>
    <name evidence="1" type="ORF">Dcar01_02389</name>
</gene>
<name>A0ABP9W8H4_9DEIO</name>
<proteinExistence type="predicted"/>
<evidence type="ECO:0000313" key="1">
    <source>
        <dbReference type="EMBL" id="GAA5513645.1"/>
    </source>
</evidence>
<organism evidence="1 2">
    <name type="scientific">Deinococcus carri</name>
    <dbReference type="NCBI Taxonomy" id="1211323"/>
    <lineage>
        <taxon>Bacteria</taxon>
        <taxon>Thermotogati</taxon>
        <taxon>Deinococcota</taxon>
        <taxon>Deinococci</taxon>
        <taxon>Deinococcales</taxon>
        <taxon>Deinococcaceae</taxon>
        <taxon>Deinococcus</taxon>
    </lineage>
</organism>
<accession>A0ABP9W8H4</accession>
<comment type="caution">
    <text evidence="1">The sequence shown here is derived from an EMBL/GenBank/DDBJ whole genome shotgun (WGS) entry which is preliminary data.</text>
</comment>
<sequence>MSALAIRRGVEAALAEAGVQVGTYRFPDGQEAPAIRVGDPPEGTTVTGLEVLISPNPKRQNIEAFIPLGIQSYSVRLLNRAALPDVLEEATNAIAQRFWPFDDEPRRLDASSAMPEQVGFSLLYDPTDHPTP</sequence>